<sequence>MLRRLTASLIPLLLAGSAAAAIRVTDDAGQAVLMEKPAQRIISLAPHVTELLFEAGAGKQVIAVSDYSDYPAAAKQLPSVGNVFALDTERLLAMRPDLVIVWGTGKGHALADQLRANNIRIFESDPKNYEQVASSLERLGELTGNAATGQQAAKRFRDRLQQLQSRYQLKAGEAVVTVFYQVWHQPLMTLSDQHLVSSAIRLCGGKNLLGAQQDISPKVGTEAVIAANPDAILTGGESTAQLEQFWQHYQTMSAVKNRQFYAIKGDWLNRNGPRVLDGTEALCQVLQKVRAQKSRR</sequence>
<dbReference type="PROSITE" id="PS50983">
    <property type="entry name" value="FE_B12_PBP"/>
    <property type="match status" value="1"/>
</dbReference>
<keyword evidence="1 2" id="KW-0732">Signal</keyword>
<evidence type="ECO:0000313" key="5">
    <source>
        <dbReference type="Proteomes" id="UP000680067"/>
    </source>
</evidence>
<gene>
    <name evidence="4" type="ORF">KDM89_04780</name>
</gene>
<evidence type="ECO:0000256" key="1">
    <source>
        <dbReference type="ARBA" id="ARBA00022729"/>
    </source>
</evidence>
<dbReference type="InterPro" id="IPR050902">
    <property type="entry name" value="ABC_Transporter_SBP"/>
</dbReference>
<dbReference type="Proteomes" id="UP000680067">
    <property type="component" value="Unassembled WGS sequence"/>
</dbReference>
<dbReference type="Pfam" id="PF01497">
    <property type="entry name" value="Peripla_BP_2"/>
    <property type="match status" value="1"/>
</dbReference>
<dbReference type="NCBIfam" id="NF038402">
    <property type="entry name" value="TroA_like"/>
    <property type="match status" value="1"/>
</dbReference>
<evidence type="ECO:0000259" key="3">
    <source>
        <dbReference type="PROSITE" id="PS50983"/>
    </source>
</evidence>
<dbReference type="AlphaFoldDB" id="A0A941DMI2"/>
<feature type="signal peptide" evidence="2">
    <location>
        <begin position="1"/>
        <end position="20"/>
    </location>
</feature>
<organism evidence="4 5">
    <name type="scientific">Undibacterium luofuense</name>
    <dbReference type="NCBI Taxonomy" id="2828733"/>
    <lineage>
        <taxon>Bacteria</taxon>
        <taxon>Pseudomonadati</taxon>
        <taxon>Pseudomonadota</taxon>
        <taxon>Betaproteobacteria</taxon>
        <taxon>Burkholderiales</taxon>
        <taxon>Oxalobacteraceae</taxon>
        <taxon>Undibacterium</taxon>
    </lineage>
</organism>
<comment type="caution">
    <text evidence="4">The sequence shown here is derived from an EMBL/GenBank/DDBJ whole genome shotgun (WGS) entry which is preliminary data.</text>
</comment>
<keyword evidence="5" id="KW-1185">Reference proteome</keyword>
<dbReference type="GO" id="GO:0071281">
    <property type="term" value="P:cellular response to iron ion"/>
    <property type="evidence" value="ECO:0007669"/>
    <property type="project" value="TreeGrafter"/>
</dbReference>
<dbReference type="PANTHER" id="PTHR30535">
    <property type="entry name" value="VITAMIN B12-BINDING PROTEIN"/>
    <property type="match status" value="1"/>
</dbReference>
<evidence type="ECO:0000313" key="4">
    <source>
        <dbReference type="EMBL" id="MBR7781446.1"/>
    </source>
</evidence>
<dbReference type="CDD" id="cd01144">
    <property type="entry name" value="BtuF"/>
    <property type="match status" value="1"/>
</dbReference>
<feature type="domain" description="Fe/B12 periplasmic-binding" evidence="3">
    <location>
        <begin position="40"/>
        <end position="293"/>
    </location>
</feature>
<dbReference type="RefSeq" id="WP_212686795.1">
    <property type="nucleotide sequence ID" value="NZ_JAGSPN010000002.1"/>
</dbReference>
<proteinExistence type="predicted"/>
<dbReference type="Gene3D" id="3.40.50.1980">
    <property type="entry name" value="Nitrogenase molybdenum iron protein domain"/>
    <property type="match status" value="2"/>
</dbReference>
<dbReference type="EMBL" id="JAGSPN010000002">
    <property type="protein sequence ID" value="MBR7781446.1"/>
    <property type="molecule type" value="Genomic_DNA"/>
</dbReference>
<evidence type="ECO:0000256" key="2">
    <source>
        <dbReference type="SAM" id="SignalP"/>
    </source>
</evidence>
<accession>A0A941DMI2</accession>
<reference evidence="4" key="1">
    <citation type="submission" date="2021-04" db="EMBL/GenBank/DDBJ databases">
        <title>novel species isolated from subtropical streams in China.</title>
        <authorList>
            <person name="Lu H."/>
        </authorList>
    </citation>
    <scope>NUCLEOTIDE SEQUENCE</scope>
    <source>
        <strain evidence="4">LFS511W</strain>
    </source>
</reference>
<dbReference type="PANTHER" id="PTHR30535:SF34">
    <property type="entry name" value="MOLYBDATE-BINDING PROTEIN MOLA"/>
    <property type="match status" value="1"/>
</dbReference>
<name>A0A941DMI2_9BURK</name>
<protein>
    <submittedName>
        <fullName evidence="4">Cobalamin-binding protein</fullName>
    </submittedName>
</protein>
<dbReference type="InterPro" id="IPR054828">
    <property type="entry name" value="Vit_B12_bind_prot"/>
</dbReference>
<feature type="chain" id="PRO_5037772762" evidence="2">
    <location>
        <begin position="21"/>
        <end position="296"/>
    </location>
</feature>
<dbReference type="InterPro" id="IPR002491">
    <property type="entry name" value="ABC_transptr_periplasmic_BD"/>
</dbReference>
<dbReference type="SUPFAM" id="SSF53807">
    <property type="entry name" value="Helical backbone' metal receptor"/>
    <property type="match status" value="1"/>
</dbReference>